<feature type="domain" description="S-Me-THD-like C-terminal" evidence="2">
    <location>
        <begin position="165"/>
        <end position="322"/>
    </location>
</feature>
<keyword evidence="4" id="KW-1185">Reference proteome</keyword>
<reference evidence="4" key="1">
    <citation type="submission" date="2013-08" db="EMBL/GenBank/DDBJ databases">
        <title>Intrasporangium oryzae NRRL B-24470.</title>
        <authorList>
            <person name="Liu H."/>
            <person name="Wang G."/>
        </authorList>
    </citation>
    <scope>NUCLEOTIDE SEQUENCE [LARGE SCALE GENOMIC DNA]</scope>
    <source>
        <strain evidence="4">Q5-1</strain>
    </source>
</reference>
<gene>
    <name evidence="3" type="ORF">N864_11600</name>
</gene>
<dbReference type="Gene3D" id="3.40.1610.10">
    <property type="entry name" value="CV3147-like domain"/>
    <property type="match status" value="1"/>
</dbReference>
<evidence type="ECO:0000313" key="4">
    <source>
        <dbReference type="Proteomes" id="UP000019494"/>
    </source>
</evidence>
<accession>W9GSB3</accession>
<evidence type="ECO:0000313" key="3">
    <source>
        <dbReference type="EMBL" id="EWT07962.1"/>
    </source>
</evidence>
<dbReference type="EMBL" id="AWQS01000001">
    <property type="protein sequence ID" value="EWT07962.1"/>
    <property type="molecule type" value="Genomic_DNA"/>
</dbReference>
<evidence type="ECO:0008006" key="5">
    <source>
        <dbReference type="Google" id="ProtNLM"/>
    </source>
</evidence>
<evidence type="ECO:0000259" key="1">
    <source>
        <dbReference type="Pfam" id="PF06032"/>
    </source>
</evidence>
<dbReference type="RefSeq" id="WP_034711909.1">
    <property type="nucleotide sequence ID" value="NZ_AWQS01000001.1"/>
</dbReference>
<dbReference type="Pfam" id="PF06032">
    <property type="entry name" value="S-Me-THD_N"/>
    <property type="match status" value="1"/>
</dbReference>
<dbReference type="SUPFAM" id="SSF160991">
    <property type="entry name" value="CV3147-like"/>
    <property type="match status" value="1"/>
</dbReference>
<dbReference type="InterPro" id="IPR010318">
    <property type="entry name" value="S-Me-THD_N"/>
</dbReference>
<name>W9GSB3_9MICO</name>
<feature type="domain" description="S-Me-THD N-terminal" evidence="1">
    <location>
        <begin position="8"/>
        <end position="160"/>
    </location>
</feature>
<proteinExistence type="predicted"/>
<evidence type="ECO:0000259" key="2">
    <source>
        <dbReference type="Pfam" id="PF20906"/>
    </source>
</evidence>
<dbReference type="InterPro" id="IPR027479">
    <property type="entry name" value="S-Me-THD_N_sf"/>
</dbReference>
<protein>
    <recommendedName>
        <fullName evidence="5">DUF917 domain-containing protein</fullName>
    </recommendedName>
</protein>
<organism evidence="3 4">
    <name type="scientific">Intrasporangium chromatireducens Q5-1</name>
    <dbReference type="NCBI Taxonomy" id="584657"/>
    <lineage>
        <taxon>Bacteria</taxon>
        <taxon>Bacillati</taxon>
        <taxon>Actinomycetota</taxon>
        <taxon>Actinomycetes</taxon>
        <taxon>Micrococcales</taxon>
        <taxon>Intrasporangiaceae</taxon>
        <taxon>Intrasporangium</taxon>
    </lineage>
</organism>
<dbReference type="InterPro" id="IPR048350">
    <property type="entry name" value="S-Me-THD-like_C"/>
</dbReference>
<comment type="caution">
    <text evidence="3">The sequence shown here is derived from an EMBL/GenBank/DDBJ whole genome shotgun (WGS) entry which is preliminary data.</text>
</comment>
<dbReference type="Pfam" id="PF20906">
    <property type="entry name" value="S-Me-THD_C"/>
    <property type="match status" value="1"/>
</dbReference>
<dbReference type="Proteomes" id="UP000019494">
    <property type="component" value="Unassembled WGS sequence"/>
</dbReference>
<dbReference type="AlphaFoldDB" id="W9GSB3"/>
<sequence>MPLALQRDDLESLARGFAMLGAGGAGSPHLSALVLENSATWPITVHSPAELDPDRPCIAVGYGGSTFLLEEQLPGLDPFGPAIRAIERWLGVEDAVICSIEAAGINGLANLQLAGSRDLVDADCMGRALPDFDQLSVLVDGLPGIVAAASAGPGGVAVVEGARPRDVERVIRTAIECNGGWAGTAFGGFTVGDLHAHAMTGTVARALAIGRASADAIRADLPALADSLGGRLLGTGRVIDARHERTAPGVVSFEVQADDGAVLRLVARSELVALVRNGVVVAATPTIIVALDATTMAVLEVDQVAVGKDLVLLSLPAPAWWLASPSRRRQAEAIHWGIEGLEETG</sequence>